<evidence type="ECO:0000256" key="1">
    <source>
        <dbReference type="ARBA" id="ARBA00006328"/>
    </source>
</evidence>
<dbReference type="OrthoDB" id="9997102at2759"/>
<gene>
    <name evidence="5" type="ORF">Rt10032_c21g6489</name>
</gene>
<protein>
    <recommendedName>
        <fullName evidence="4">NmrA-like domain-containing protein</fullName>
    </recommendedName>
</protein>
<feature type="domain" description="NmrA-like" evidence="4">
    <location>
        <begin position="9"/>
        <end position="88"/>
    </location>
</feature>
<dbReference type="EMBL" id="BJWK01000021">
    <property type="protein sequence ID" value="GEM12472.1"/>
    <property type="molecule type" value="Genomic_DNA"/>
</dbReference>
<evidence type="ECO:0000256" key="2">
    <source>
        <dbReference type="ARBA" id="ARBA00022857"/>
    </source>
</evidence>
<accession>A0A511KQ30</accession>
<feature type="compositionally biased region" description="Polar residues" evidence="3">
    <location>
        <begin position="87"/>
        <end position="103"/>
    </location>
</feature>
<evidence type="ECO:0000259" key="4">
    <source>
        <dbReference type="Pfam" id="PF05368"/>
    </source>
</evidence>
<reference evidence="5 6" key="1">
    <citation type="submission" date="2019-07" db="EMBL/GenBank/DDBJ databases">
        <title>Rhodotorula toruloides NBRC10032 genome sequencing.</title>
        <authorList>
            <person name="Shida Y."/>
            <person name="Takaku H."/>
            <person name="Ogasawara W."/>
            <person name="Mori K."/>
        </authorList>
    </citation>
    <scope>NUCLEOTIDE SEQUENCE [LARGE SCALE GENOMIC DNA]</scope>
    <source>
        <strain evidence="5 6">NBRC10032</strain>
    </source>
</reference>
<dbReference type="PANTHER" id="PTHR42748">
    <property type="entry name" value="NITROGEN METABOLITE REPRESSION PROTEIN NMRA FAMILY MEMBER"/>
    <property type="match status" value="1"/>
</dbReference>
<dbReference type="Pfam" id="PF05368">
    <property type="entry name" value="NmrA"/>
    <property type="match status" value="1"/>
</dbReference>
<name>A0A511KQ30_RHOTO</name>
<dbReference type="InterPro" id="IPR036291">
    <property type="entry name" value="NAD(P)-bd_dom_sf"/>
</dbReference>
<dbReference type="InterPro" id="IPR051164">
    <property type="entry name" value="NmrA-like_oxidored"/>
</dbReference>
<comment type="similarity">
    <text evidence="1">Belongs to the NmrA-type oxidoreductase family.</text>
</comment>
<comment type="caution">
    <text evidence="5">The sequence shown here is derived from an EMBL/GenBank/DDBJ whole genome shotgun (WGS) entry which is preliminary data.</text>
</comment>
<evidence type="ECO:0000313" key="5">
    <source>
        <dbReference type="EMBL" id="GEM12472.1"/>
    </source>
</evidence>
<dbReference type="Gene3D" id="3.40.50.720">
    <property type="entry name" value="NAD(P)-binding Rossmann-like Domain"/>
    <property type="match status" value="1"/>
</dbReference>
<dbReference type="PANTHER" id="PTHR42748:SF7">
    <property type="entry name" value="NMRA LIKE REDOX SENSOR 1-RELATED"/>
    <property type="match status" value="1"/>
</dbReference>
<dbReference type="AlphaFoldDB" id="A0A511KQ30"/>
<dbReference type="SUPFAM" id="SSF51735">
    <property type="entry name" value="NAD(P)-binding Rossmann-fold domains"/>
    <property type="match status" value="1"/>
</dbReference>
<evidence type="ECO:0000313" key="6">
    <source>
        <dbReference type="Proteomes" id="UP000321518"/>
    </source>
</evidence>
<dbReference type="InterPro" id="IPR008030">
    <property type="entry name" value="NmrA-like"/>
</dbReference>
<evidence type="ECO:0000256" key="3">
    <source>
        <dbReference type="SAM" id="MobiDB-lite"/>
    </source>
</evidence>
<keyword evidence="2" id="KW-0521">NADP</keyword>
<proteinExistence type="inferred from homology"/>
<organism evidence="5 6">
    <name type="scientific">Rhodotorula toruloides</name>
    <name type="common">Yeast</name>
    <name type="synonym">Rhodosporidium toruloides</name>
    <dbReference type="NCBI Taxonomy" id="5286"/>
    <lineage>
        <taxon>Eukaryota</taxon>
        <taxon>Fungi</taxon>
        <taxon>Dikarya</taxon>
        <taxon>Basidiomycota</taxon>
        <taxon>Pucciniomycotina</taxon>
        <taxon>Microbotryomycetes</taxon>
        <taxon>Sporidiobolales</taxon>
        <taxon>Sporidiobolaceae</taxon>
        <taxon>Rhodotorula</taxon>
    </lineage>
</organism>
<sequence length="121" mass="12985">MPALSPVTLVVGATGKQDSAVVRAIWALSHPYQIRALSCDPSSPAAQKLEDPGVEVVQGDLTDSVRLDEALVGLGYAVLITTISTMGQPTKDQHSKNFTSTFKLDSDHRTPQRKLSTLRPS</sequence>
<feature type="region of interest" description="Disordered" evidence="3">
    <location>
        <begin position="87"/>
        <end position="121"/>
    </location>
</feature>
<dbReference type="Proteomes" id="UP000321518">
    <property type="component" value="Unassembled WGS sequence"/>
</dbReference>